<feature type="transmembrane region" description="Helical" evidence="8">
    <location>
        <begin position="168"/>
        <end position="189"/>
    </location>
</feature>
<protein>
    <recommendedName>
        <fullName evidence="8">Probable membrane transporter protein</fullName>
    </recommendedName>
</protein>
<evidence type="ECO:0000256" key="5">
    <source>
        <dbReference type="ARBA" id="ARBA00022692"/>
    </source>
</evidence>
<dbReference type="GO" id="GO:0005886">
    <property type="term" value="C:plasma membrane"/>
    <property type="evidence" value="ECO:0007669"/>
    <property type="project" value="UniProtKB-SubCell"/>
</dbReference>
<keyword evidence="6 8" id="KW-1133">Transmembrane helix</keyword>
<dbReference type="AlphaFoldDB" id="A0A1G8BR58"/>
<dbReference type="InterPro" id="IPR002781">
    <property type="entry name" value="TM_pro_TauE-like"/>
</dbReference>
<feature type="transmembrane region" description="Helical" evidence="8">
    <location>
        <begin position="100"/>
        <end position="123"/>
    </location>
</feature>
<dbReference type="EMBL" id="FNDG01000004">
    <property type="protein sequence ID" value="SDH35682.1"/>
    <property type="molecule type" value="Genomic_DNA"/>
</dbReference>
<dbReference type="PANTHER" id="PTHR30269">
    <property type="entry name" value="TRANSMEMBRANE PROTEIN YFCA"/>
    <property type="match status" value="1"/>
</dbReference>
<feature type="transmembrane region" description="Helical" evidence="8">
    <location>
        <begin position="33"/>
        <end position="55"/>
    </location>
</feature>
<evidence type="ECO:0000256" key="1">
    <source>
        <dbReference type="ARBA" id="ARBA00004651"/>
    </source>
</evidence>
<evidence type="ECO:0000256" key="6">
    <source>
        <dbReference type="ARBA" id="ARBA00022989"/>
    </source>
</evidence>
<name>A0A1G8BR58_9GAMM</name>
<keyword evidence="7 8" id="KW-0472">Membrane</keyword>
<evidence type="ECO:0000313" key="10">
    <source>
        <dbReference type="Proteomes" id="UP000198606"/>
    </source>
</evidence>
<sequence length="248" mass="26085">MNESLSLLLPLTLIFLVAGVVKGVTGMGLPTVAMGLLATFMSPAAAAALLVIPSLVSNLWQSLAGPATASLLRRLWPMALGIVLGTLSSTVLLVRVDPSWSAFGLGCALLAYASYALASPVISVPARWEPRLSPLIGIVTGLITGGTGVFVMPAVPYLQALRLSKDELVQALGLSFTVSTLALAGGLLLQGALRTDQLGLSSLAVIPALLGMWLGQSIRARLSPRHFRLCFLWFLLILGLELISRPFF</sequence>
<gene>
    <name evidence="9" type="ORF">SAMN05216588_104130</name>
</gene>
<keyword evidence="4 8" id="KW-1003">Cell membrane</keyword>
<comment type="subcellular location">
    <subcellularLocation>
        <location evidence="1 8">Cell membrane</location>
        <topology evidence="1 8">Multi-pass membrane protein</topology>
    </subcellularLocation>
</comment>
<evidence type="ECO:0000256" key="3">
    <source>
        <dbReference type="ARBA" id="ARBA00022448"/>
    </source>
</evidence>
<accession>A0A1G8BR58</accession>
<evidence type="ECO:0000256" key="4">
    <source>
        <dbReference type="ARBA" id="ARBA00022475"/>
    </source>
</evidence>
<keyword evidence="5 8" id="KW-0812">Transmembrane</keyword>
<dbReference type="InterPro" id="IPR052017">
    <property type="entry name" value="TSUP"/>
</dbReference>
<comment type="similarity">
    <text evidence="2 8">Belongs to the 4-toluene sulfonate uptake permease (TSUP) (TC 2.A.102) family.</text>
</comment>
<feature type="transmembrane region" description="Helical" evidence="8">
    <location>
        <begin position="226"/>
        <end position="243"/>
    </location>
</feature>
<keyword evidence="3" id="KW-0813">Transport</keyword>
<evidence type="ECO:0000256" key="2">
    <source>
        <dbReference type="ARBA" id="ARBA00009142"/>
    </source>
</evidence>
<dbReference type="Pfam" id="PF01925">
    <property type="entry name" value="TauE"/>
    <property type="match status" value="1"/>
</dbReference>
<evidence type="ECO:0000313" key="9">
    <source>
        <dbReference type="EMBL" id="SDH35682.1"/>
    </source>
</evidence>
<proteinExistence type="inferred from homology"/>
<dbReference type="PANTHER" id="PTHR30269:SF32">
    <property type="entry name" value="MEMBRANE TRANSPORTER PROTEIN-RELATED"/>
    <property type="match status" value="1"/>
</dbReference>
<feature type="transmembrane region" description="Helical" evidence="8">
    <location>
        <begin position="135"/>
        <end position="156"/>
    </location>
</feature>
<evidence type="ECO:0000256" key="7">
    <source>
        <dbReference type="ARBA" id="ARBA00023136"/>
    </source>
</evidence>
<evidence type="ECO:0000256" key="8">
    <source>
        <dbReference type="RuleBase" id="RU363041"/>
    </source>
</evidence>
<reference evidence="9 10" key="1">
    <citation type="submission" date="2016-10" db="EMBL/GenBank/DDBJ databases">
        <authorList>
            <person name="de Groot N.N."/>
        </authorList>
    </citation>
    <scope>NUCLEOTIDE SEQUENCE [LARGE SCALE GENOMIC DNA]</scope>
    <source>
        <strain evidence="9 10">LMG 18387</strain>
    </source>
</reference>
<dbReference type="Proteomes" id="UP000198606">
    <property type="component" value="Unassembled WGS sequence"/>
</dbReference>
<dbReference type="RefSeq" id="WP_084303986.1">
    <property type="nucleotide sequence ID" value="NZ_FNDG01000004.1"/>
</dbReference>
<feature type="transmembrane region" description="Helical" evidence="8">
    <location>
        <begin position="198"/>
        <end position="214"/>
    </location>
</feature>
<organism evidence="9 10">
    <name type="scientific">Phytopseudomonas flavescens</name>
    <dbReference type="NCBI Taxonomy" id="29435"/>
    <lineage>
        <taxon>Bacteria</taxon>
        <taxon>Pseudomonadati</taxon>
        <taxon>Pseudomonadota</taxon>
        <taxon>Gammaproteobacteria</taxon>
        <taxon>Pseudomonadales</taxon>
        <taxon>Pseudomonadaceae</taxon>
        <taxon>Phytopseudomonas</taxon>
    </lineage>
</organism>
<dbReference type="STRING" id="29435.SAMN05216588_104130"/>
<feature type="transmembrane region" description="Helical" evidence="8">
    <location>
        <begin position="75"/>
        <end position="94"/>
    </location>
</feature>